<dbReference type="Pfam" id="PF02682">
    <property type="entry name" value="CT_C_D"/>
    <property type="match status" value="1"/>
</dbReference>
<evidence type="ECO:0000256" key="2">
    <source>
        <dbReference type="ARBA" id="ARBA00022801"/>
    </source>
</evidence>
<dbReference type="KEGG" id="pbro:HOP40_29415"/>
<dbReference type="SUPFAM" id="SSF160467">
    <property type="entry name" value="PH0987 N-terminal domain-like"/>
    <property type="match status" value="1"/>
</dbReference>
<evidence type="ECO:0000259" key="4">
    <source>
        <dbReference type="SMART" id="SM00796"/>
    </source>
</evidence>
<accession>A0A6M6JQ23</accession>
<dbReference type="PANTHER" id="PTHR34698">
    <property type="entry name" value="5-OXOPROLINASE SUBUNIT B"/>
    <property type="match status" value="1"/>
</dbReference>
<organism evidence="5 6">
    <name type="scientific">Pseudonocardia broussonetiae</name>
    <dbReference type="NCBI Taxonomy" id="2736640"/>
    <lineage>
        <taxon>Bacteria</taxon>
        <taxon>Bacillati</taxon>
        <taxon>Actinomycetota</taxon>
        <taxon>Actinomycetes</taxon>
        <taxon>Pseudonocardiales</taxon>
        <taxon>Pseudonocardiaceae</taxon>
        <taxon>Pseudonocardia</taxon>
    </lineage>
</organism>
<dbReference type="PANTHER" id="PTHR34698:SF2">
    <property type="entry name" value="5-OXOPROLINASE SUBUNIT B"/>
    <property type="match status" value="1"/>
</dbReference>
<dbReference type="GO" id="GO:0005524">
    <property type="term" value="F:ATP binding"/>
    <property type="evidence" value="ECO:0007669"/>
    <property type="project" value="UniProtKB-KW"/>
</dbReference>
<dbReference type="RefSeq" id="WP_172164951.1">
    <property type="nucleotide sequence ID" value="NZ_CP053564.1"/>
</dbReference>
<dbReference type="EMBL" id="CP053564">
    <property type="protein sequence ID" value="QJY49366.1"/>
    <property type="molecule type" value="Genomic_DNA"/>
</dbReference>
<dbReference type="InterPro" id="IPR003833">
    <property type="entry name" value="CT_C_D"/>
</dbReference>
<evidence type="ECO:0000256" key="1">
    <source>
        <dbReference type="ARBA" id="ARBA00022741"/>
    </source>
</evidence>
<keyword evidence="2" id="KW-0378">Hydrolase</keyword>
<dbReference type="AlphaFoldDB" id="A0A6M6JQ23"/>
<dbReference type="InterPro" id="IPR029000">
    <property type="entry name" value="Cyclophilin-like_dom_sf"/>
</dbReference>
<keyword evidence="6" id="KW-1185">Reference proteome</keyword>
<gene>
    <name evidence="5" type="ORF">HOP40_29415</name>
</gene>
<keyword evidence="1" id="KW-0547">Nucleotide-binding</keyword>
<evidence type="ECO:0000256" key="3">
    <source>
        <dbReference type="ARBA" id="ARBA00022840"/>
    </source>
</evidence>
<evidence type="ECO:0000313" key="6">
    <source>
        <dbReference type="Proteomes" id="UP000505377"/>
    </source>
</evidence>
<dbReference type="Proteomes" id="UP000505377">
    <property type="component" value="Chromosome"/>
</dbReference>
<dbReference type="GO" id="GO:0016740">
    <property type="term" value="F:transferase activity"/>
    <property type="evidence" value="ECO:0007669"/>
    <property type="project" value="UniProtKB-KW"/>
</dbReference>
<reference evidence="5 6" key="1">
    <citation type="submission" date="2020-05" db="EMBL/GenBank/DDBJ databases">
        <authorList>
            <person name="Mo P."/>
        </authorList>
    </citation>
    <scope>NUCLEOTIDE SEQUENCE [LARGE SCALE GENOMIC DNA]</scope>
    <source>
        <strain evidence="5 6">Gen01</strain>
    </source>
</reference>
<keyword evidence="3" id="KW-0067">ATP-binding</keyword>
<dbReference type="InterPro" id="IPR010016">
    <property type="entry name" value="PxpB"/>
</dbReference>
<dbReference type="Gene3D" id="3.30.1360.40">
    <property type="match status" value="1"/>
</dbReference>
<dbReference type="SUPFAM" id="SSF50891">
    <property type="entry name" value="Cyclophilin-like"/>
    <property type="match status" value="1"/>
</dbReference>
<feature type="domain" description="Carboxyltransferase" evidence="4">
    <location>
        <begin position="17"/>
        <end position="252"/>
    </location>
</feature>
<name>A0A6M6JQ23_9PSEU</name>
<sequence>MPAIVGRTELDAGRPHVTYRTAGDRALLVEYGLPHPVDLGVNFFVHAIARRVGAHPVRGLLEVAPGLRSLLVHYDPAVIGQAAVITALDELHADVAEPASIVLPSRRLRLPIAFDDTTSREAVNRYRITTRPDAPNVVDGNNIDYMVRYNGLPDRASLYARILESTWWNAFSGFYPGLPSLLPLDPRSELIGPKYNPARTWTPEGAVAIGGPCLVVHPIESSGSYQVLGRTLPISDLAPRRMRAHRVDPILVHPGDRITFYAISEAELVELRRQVFEGRYDYEIEPGQYTASEYFETAAEPAVEAEAARRRAARAAAQELVRIP</sequence>
<evidence type="ECO:0000313" key="5">
    <source>
        <dbReference type="EMBL" id="QJY49366.1"/>
    </source>
</evidence>
<protein>
    <submittedName>
        <fullName evidence="5">Carboxyltransferase domain-containing protein</fullName>
    </submittedName>
</protein>
<keyword evidence="5" id="KW-0808">Transferase</keyword>
<dbReference type="GO" id="GO:0016787">
    <property type="term" value="F:hydrolase activity"/>
    <property type="evidence" value="ECO:0007669"/>
    <property type="project" value="UniProtKB-KW"/>
</dbReference>
<dbReference type="Gene3D" id="2.40.100.10">
    <property type="entry name" value="Cyclophilin-like"/>
    <property type="match status" value="1"/>
</dbReference>
<proteinExistence type="predicted"/>
<dbReference type="SMART" id="SM00796">
    <property type="entry name" value="AHS1"/>
    <property type="match status" value="1"/>
</dbReference>